<name>A0A1G6BL81_EUBOX</name>
<dbReference type="SUPFAM" id="SSF63817">
    <property type="entry name" value="Sortase"/>
    <property type="match status" value="1"/>
</dbReference>
<dbReference type="NCBIfam" id="TIGR03064">
    <property type="entry name" value="sortase_srtB"/>
    <property type="match status" value="1"/>
</dbReference>
<keyword evidence="3" id="KW-0812">Transmembrane</keyword>
<sequence length="267" mass="31024">MEENNKKKKGLLVLIIVIIAVIIVAGVYIGWSVYQHKAQQDEYELLLEDVVNAEYDEREGEAAEIPDDVYVDDVIDFDKLQSYNEELIAWIKVPNTVIDYPVARHESVTDQTYYLSHNMYKEVAFAGCIYMELANNIDFNDNNTILYGHNMKNDTMFGELHNFEDEEFFEENEYFYIYTPGHVKKYQIFAAYQNDNTNLNEAYTFDDEDSYADYIKTLSTIRSMNALTRDVELTTDNKIVTLSTCVAGNHNYRYLVQGVLVEDVETD</sequence>
<dbReference type="Proteomes" id="UP000199228">
    <property type="component" value="Unassembled WGS sequence"/>
</dbReference>
<evidence type="ECO:0000313" key="4">
    <source>
        <dbReference type="EMBL" id="SDB21335.1"/>
    </source>
</evidence>
<keyword evidence="3" id="KW-0472">Membrane</keyword>
<dbReference type="GO" id="GO:0016787">
    <property type="term" value="F:hydrolase activity"/>
    <property type="evidence" value="ECO:0007669"/>
    <property type="project" value="UniProtKB-KW"/>
</dbReference>
<evidence type="ECO:0000256" key="3">
    <source>
        <dbReference type="SAM" id="Phobius"/>
    </source>
</evidence>
<keyword evidence="1" id="KW-0378">Hydrolase</keyword>
<feature type="transmembrane region" description="Helical" evidence="3">
    <location>
        <begin position="12"/>
        <end position="31"/>
    </location>
</feature>
<dbReference type="RefSeq" id="WP_090173830.1">
    <property type="nucleotide sequence ID" value="NZ_FMXR01000011.1"/>
</dbReference>
<organism evidence="4 5">
    <name type="scientific">Eubacterium oxidoreducens</name>
    <dbReference type="NCBI Taxonomy" id="1732"/>
    <lineage>
        <taxon>Bacteria</taxon>
        <taxon>Bacillati</taxon>
        <taxon>Bacillota</taxon>
        <taxon>Clostridia</taxon>
        <taxon>Eubacteriales</taxon>
        <taxon>Eubacteriaceae</taxon>
        <taxon>Eubacterium</taxon>
    </lineage>
</organism>
<dbReference type="CDD" id="cd05826">
    <property type="entry name" value="Sortase_B"/>
    <property type="match status" value="1"/>
</dbReference>
<accession>A0A1G6BL81</accession>
<reference evidence="4 5" key="1">
    <citation type="submission" date="2016-10" db="EMBL/GenBank/DDBJ databases">
        <authorList>
            <person name="de Groot N.N."/>
        </authorList>
    </citation>
    <scope>NUCLEOTIDE SEQUENCE [LARGE SCALE GENOMIC DNA]</scope>
    <source>
        <strain evidence="4 5">DSM 3217</strain>
    </source>
</reference>
<dbReference type="InterPro" id="IPR023365">
    <property type="entry name" value="Sortase_dom-sf"/>
</dbReference>
<feature type="active site" description="Proton donor/acceptor" evidence="2">
    <location>
        <position position="149"/>
    </location>
</feature>
<evidence type="ECO:0000256" key="1">
    <source>
        <dbReference type="ARBA" id="ARBA00022801"/>
    </source>
</evidence>
<keyword evidence="3" id="KW-1133">Transmembrane helix</keyword>
<feature type="active site" description="Acyl-thioester intermediate" evidence="2">
    <location>
        <position position="245"/>
    </location>
</feature>
<evidence type="ECO:0000256" key="2">
    <source>
        <dbReference type="PIRSR" id="PIRSR605754-1"/>
    </source>
</evidence>
<dbReference type="InterPro" id="IPR005754">
    <property type="entry name" value="Sortase"/>
</dbReference>
<dbReference type="Gene3D" id="2.40.260.10">
    <property type="entry name" value="Sortase"/>
    <property type="match status" value="1"/>
</dbReference>
<gene>
    <name evidence="4" type="ORF">SAMN02910417_01592</name>
</gene>
<dbReference type="Pfam" id="PF04203">
    <property type="entry name" value="Sortase"/>
    <property type="match status" value="1"/>
</dbReference>
<evidence type="ECO:0000313" key="5">
    <source>
        <dbReference type="Proteomes" id="UP000199228"/>
    </source>
</evidence>
<dbReference type="InterPro" id="IPR009835">
    <property type="entry name" value="SrtB"/>
</dbReference>
<dbReference type="STRING" id="1732.SAMN02910417_01592"/>
<dbReference type="OrthoDB" id="9806013at2"/>
<keyword evidence="5" id="KW-1185">Reference proteome</keyword>
<dbReference type="AlphaFoldDB" id="A0A1G6BL81"/>
<protein>
    <submittedName>
        <fullName evidence="4">Sortase B</fullName>
    </submittedName>
</protein>
<proteinExistence type="predicted"/>
<dbReference type="EMBL" id="FMXR01000011">
    <property type="protein sequence ID" value="SDB21335.1"/>
    <property type="molecule type" value="Genomic_DNA"/>
</dbReference>